<reference evidence="11 12" key="1">
    <citation type="submission" date="2019-01" db="EMBL/GenBank/DDBJ databases">
        <authorList>
            <person name="Chen W.-M."/>
        </authorList>
    </citation>
    <scope>NUCLEOTIDE SEQUENCE [LARGE SCALE GENOMIC DNA]</scope>
    <source>
        <strain evidence="11 12">TLA-22</strain>
    </source>
</reference>
<gene>
    <name evidence="11" type="ORF">ENE74_06300</name>
</gene>
<evidence type="ECO:0000256" key="2">
    <source>
        <dbReference type="ARBA" id="ARBA00022670"/>
    </source>
</evidence>
<dbReference type="Gene3D" id="2.70.70.10">
    <property type="entry name" value="Glucose Permease (Domain IIA)"/>
    <property type="match status" value="1"/>
</dbReference>
<dbReference type="GO" id="GO:0046872">
    <property type="term" value="F:metal ion binding"/>
    <property type="evidence" value="ECO:0007669"/>
    <property type="project" value="UniProtKB-KW"/>
</dbReference>
<evidence type="ECO:0000256" key="8">
    <source>
        <dbReference type="SAM" id="MobiDB-lite"/>
    </source>
</evidence>
<keyword evidence="4" id="KW-0378">Hydrolase</keyword>
<keyword evidence="3" id="KW-0479">Metal-binding</keyword>
<dbReference type="GO" id="GO:0006508">
    <property type="term" value="P:proteolysis"/>
    <property type="evidence" value="ECO:0007669"/>
    <property type="project" value="UniProtKB-KW"/>
</dbReference>
<accession>A0A437J8N4</accession>
<keyword evidence="9" id="KW-0732">Signal</keyword>
<evidence type="ECO:0000313" key="11">
    <source>
        <dbReference type="EMBL" id="RVT41871.1"/>
    </source>
</evidence>
<dbReference type="EMBL" id="RZUL01000002">
    <property type="protein sequence ID" value="RVT41871.1"/>
    <property type="molecule type" value="Genomic_DNA"/>
</dbReference>
<feature type="coiled-coil region" evidence="7">
    <location>
        <begin position="37"/>
        <end position="102"/>
    </location>
</feature>
<keyword evidence="12" id="KW-1185">Reference proteome</keyword>
<feature type="coiled-coil region" evidence="7">
    <location>
        <begin position="177"/>
        <end position="204"/>
    </location>
</feature>
<organism evidence="11 12">
    <name type="scientific">Sphingobium algorifonticola</name>
    <dbReference type="NCBI Taxonomy" id="2008318"/>
    <lineage>
        <taxon>Bacteria</taxon>
        <taxon>Pseudomonadati</taxon>
        <taxon>Pseudomonadota</taxon>
        <taxon>Alphaproteobacteria</taxon>
        <taxon>Sphingomonadales</taxon>
        <taxon>Sphingomonadaceae</taxon>
        <taxon>Sphingobium</taxon>
    </lineage>
</organism>
<dbReference type="Pfam" id="PF01551">
    <property type="entry name" value="Peptidase_M23"/>
    <property type="match status" value="1"/>
</dbReference>
<dbReference type="CDD" id="cd12797">
    <property type="entry name" value="M23_peptidase"/>
    <property type="match status" value="1"/>
</dbReference>
<dbReference type="Proteomes" id="UP000282977">
    <property type="component" value="Unassembled WGS sequence"/>
</dbReference>
<dbReference type="PANTHER" id="PTHR21666:SF288">
    <property type="entry name" value="CELL DIVISION PROTEIN YTFB"/>
    <property type="match status" value="1"/>
</dbReference>
<feature type="domain" description="M23ase beta-sheet core" evidence="10">
    <location>
        <begin position="316"/>
        <end position="403"/>
    </location>
</feature>
<name>A0A437J8N4_9SPHN</name>
<sequence>MKRGRMRKALGAMLALACCIVAGQGGAQDVVLPGTAATSLRQERQALEAARRQAAQAAARSARLEAQANAATQEADRASRRAAALAARIQQSEADIQAAQLRVAVIARLQRVQARRLAARQQPIVRLTAALQMLARRPAALAIAQPGSVSDAVHMRLVLDAVLPVIRQRTAGLRAELTRSRALRRDAERAAKALEDSRTQLAVRQGDLRRLESARRMASRGFRSSAALEADRAIALGEQARDIVDLMDRLEEAGVVRARLAQLPGPVPRPVQPMRAGTPRADTPPAQARLPAYRLPVVGQLVTGFGELAPSGLRARGLTLATQPGAQVVAPTSGRIAFADYYRGFGQILIIDHGQGWTTLITSLHRLSVAVGDSVRAGTPVGVAAPSAASVTVELRRNGQPVDIVPLLRG</sequence>
<keyword evidence="7" id="KW-0175">Coiled coil</keyword>
<evidence type="ECO:0000256" key="7">
    <source>
        <dbReference type="SAM" id="Coils"/>
    </source>
</evidence>
<dbReference type="GO" id="GO:0004222">
    <property type="term" value="F:metalloendopeptidase activity"/>
    <property type="evidence" value="ECO:0007669"/>
    <property type="project" value="TreeGrafter"/>
</dbReference>
<dbReference type="PANTHER" id="PTHR21666">
    <property type="entry name" value="PEPTIDASE-RELATED"/>
    <property type="match status" value="1"/>
</dbReference>
<comment type="cofactor">
    <cofactor evidence="1">
        <name>Zn(2+)</name>
        <dbReference type="ChEBI" id="CHEBI:29105"/>
    </cofactor>
</comment>
<evidence type="ECO:0000256" key="6">
    <source>
        <dbReference type="ARBA" id="ARBA00023049"/>
    </source>
</evidence>
<proteinExistence type="predicted"/>
<dbReference type="InterPro" id="IPR050570">
    <property type="entry name" value="Cell_wall_metabolism_enzyme"/>
</dbReference>
<evidence type="ECO:0000256" key="1">
    <source>
        <dbReference type="ARBA" id="ARBA00001947"/>
    </source>
</evidence>
<dbReference type="AlphaFoldDB" id="A0A437J8N4"/>
<evidence type="ECO:0000256" key="5">
    <source>
        <dbReference type="ARBA" id="ARBA00022833"/>
    </source>
</evidence>
<keyword evidence="5" id="KW-0862">Zinc</keyword>
<feature type="chain" id="PRO_5019574145" evidence="9">
    <location>
        <begin position="28"/>
        <end position="410"/>
    </location>
</feature>
<protein>
    <submittedName>
        <fullName evidence="11">Metalloendopeptidase</fullName>
    </submittedName>
</protein>
<evidence type="ECO:0000313" key="12">
    <source>
        <dbReference type="Proteomes" id="UP000282977"/>
    </source>
</evidence>
<keyword evidence="6" id="KW-0482">Metalloprotease</keyword>
<feature type="signal peptide" evidence="9">
    <location>
        <begin position="1"/>
        <end position="27"/>
    </location>
</feature>
<dbReference type="OrthoDB" id="9809144at2"/>
<dbReference type="SUPFAM" id="SSF51261">
    <property type="entry name" value="Duplicated hybrid motif"/>
    <property type="match status" value="1"/>
</dbReference>
<evidence type="ECO:0000256" key="9">
    <source>
        <dbReference type="SAM" id="SignalP"/>
    </source>
</evidence>
<evidence type="ECO:0000256" key="3">
    <source>
        <dbReference type="ARBA" id="ARBA00022723"/>
    </source>
</evidence>
<feature type="region of interest" description="Disordered" evidence="8">
    <location>
        <begin position="266"/>
        <end position="286"/>
    </location>
</feature>
<comment type="caution">
    <text evidence="11">The sequence shown here is derived from an EMBL/GenBank/DDBJ whole genome shotgun (WGS) entry which is preliminary data.</text>
</comment>
<dbReference type="InterPro" id="IPR016047">
    <property type="entry name" value="M23ase_b-sheet_dom"/>
</dbReference>
<dbReference type="InterPro" id="IPR011055">
    <property type="entry name" value="Dup_hybrid_motif"/>
</dbReference>
<keyword evidence="2" id="KW-0645">Protease</keyword>
<evidence type="ECO:0000256" key="4">
    <source>
        <dbReference type="ARBA" id="ARBA00022801"/>
    </source>
</evidence>
<evidence type="ECO:0000259" key="10">
    <source>
        <dbReference type="Pfam" id="PF01551"/>
    </source>
</evidence>